<feature type="transmembrane region" description="Helical" evidence="10">
    <location>
        <begin position="953"/>
        <end position="969"/>
    </location>
</feature>
<dbReference type="GO" id="GO:0016020">
    <property type="term" value="C:membrane"/>
    <property type="evidence" value="ECO:0007669"/>
    <property type="project" value="UniProtKB-SubCell"/>
</dbReference>
<evidence type="ECO:0000256" key="5">
    <source>
        <dbReference type="ARBA" id="ARBA00022856"/>
    </source>
</evidence>
<gene>
    <name evidence="11" type="ORF">BMF94_4158</name>
</gene>
<feature type="transmembrane region" description="Helical" evidence="10">
    <location>
        <begin position="523"/>
        <end position="551"/>
    </location>
</feature>
<dbReference type="EMBL" id="PJQD01000047">
    <property type="protein sequence ID" value="POY72751.1"/>
    <property type="molecule type" value="Genomic_DNA"/>
</dbReference>
<evidence type="ECO:0000313" key="12">
    <source>
        <dbReference type="Proteomes" id="UP000237144"/>
    </source>
</evidence>
<feature type="transmembrane region" description="Helical" evidence="10">
    <location>
        <begin position="726"/>
        <end position="746"/>
    </location>
</feature>
<keyword evidence="7 10" id="KW-1133">Transmembrane helix</keyword>
<organism evidence="11 12">
    <name type="scientific">Rhodotorula taiwanensis</name>
    <dbReference type="NCBI Taxonomy" id="741276"/>
    <lineage>
        <taxon>Eukaryota</taxon>
        <taxon>Fungi</taxon>
        <taxon>Dikarya</taxon>
        <taxon>Basidiomycota</taxon>
        <taxon>Pucciniomycotina</taxon>
        <taxon>Microbotryomycetes</taxon>
        <taxon>Sporidiobolales</taxon>
        <taxon>Sporidiobolaceae</taxon>
        <taxon>Rhodotorula</taxon>
    </lineage>
</organism>
<feature type="transmembrane region" description="Helical" evidence="10">
    <location>
        <begin position="597"/>
        <end position="616"/>
    </location>
</feature>
<feature type="region of interest" description="Disordered" evidence="9">
    <location>
        <begin position="1"/>
        <end position="100"/>
    </location>
</feature>
<dbReference type="PANTHER" id="PTHR22601">
    <property type="entry name" value="ISP4 LIKE PROTEIN"/>
    <property type="match status" value="1"/>
</dbReference>
<dbReference type="GO" id="GO:0035673">
    <property type="term" value="F:oligopeptide transmembrane transporter activity"/>
    <property type="evidence" value="ECO:0007669"/>
    <property type="project" value="InterPro"/>
</dbReference>
<evidence type="ECO:0000256" key="4">
    <source>
        <dbReference type="ARBA" id="ARBA00022692"/>
    </source>
</evidence>
<feature type="region of interest" description="Disordered" evidence="9">
    <location>
        <begin position="124"/>
        <end position="184"/>
    </location>
</feature>
<evidence type="ECO:0000313" key="11">
    <source>
        <dbReference type="EMBL" id="POY72751.1"/>
    </source>
</evidence>
<reference evidence="11 12" key="1">
    <citation type="journal article" date="2018" name="Front. Microbiol.">
        <title>Prospects for Fungal Bioremediation of Acidic Radioactive Waste Sites: Characterization and Genome Sequence of Rhodotorula taiwanensis MD1149.</title>
        <authorList>
            <person name="Tkavc R."/>
            <person name="Matrosova V.Y."/>
            <person name="Grichenko O.E."/>
            <person name="Gostincar C."/>
            <person name="Volpe R.P."/>
            <person name="Klimenkova P."/>
            <person name="Gaidamakova E.K."/>
            <person name="Zhou C.E."/>
            <person name="Stewart B.J."/>
            <person name="Lyman M.G."/>
            <person name="Malfatti S.A."/>
            <person name="Rubinfeld B."/>
            <person name="Courtot M."/>
            <person name="Singh J."/>
            <person name="Dalgard C.L."/>
            <person name="Hamilton T."/>
            <person name="Frey K.G."/>
            <person name="Gunde-Cimerman N."/>
            <person name="Dugan L."/>
            <person name="Daly M.J."/>
        </authorList>
    </citation>
    <scope>NUCLEOTIDE SEQUENCE [LARGE SCALE GENOMIC DNA]</scope>
    <source>
        <strain evidence="11 12">MD1149</strain>
    </source>
</reference>
<dbReference type="OrthoDB" id="9986677at2759"/>
<evidence type="ECO:0000256" key="2">
    <source>
        <dbReference type="ARBA" id="ARBA00008807"/>
    </source>
</evidence>
<feature type="compositionally biased region" description="Basic and acidic residues" evidence="9">
    <location>
        <begin position="69"/>
        <end position="79"/>
    </location>
</feature>
<feature type="transmembrane region" description="Helical" evidence="10">
    <location>
        <begin position="905"/>
        <end position="924"/>
    </location>
</feature>
<evidence type="ECO:0000256" key="10">
    <source>
        <dbReference type="SAM" id="Phobius"/>
    </source>
</evidence>
<dbReference type="Pfam" id="PF03169">
    <property type="entry name" value="OPT"/>
    <property type="match status" value="1"/>
</dbReference>
<evidence type="ECO:0000256" key="3">
    <source>
        <dbReference type="ARBA" id="ARBA00022448"/>
    </source>
</evidence>
<comment type="similarity">
    <text evidence="2">Belongs to the oligopeptide OPT transporter family.</text>
</comment>
<evidence type="ECO:0000256" key="9">
    <source>
        <dbReference type="SAM" id="MobiDB-lite"/>
    </source>
</evidence>
<feature type="transmembrane region" description="Helical" evidence="10">
    <location>
        <begin position="349"/>
        <end position="368"/>
    </location>
</feature>
<comment type="subcellular location">
    <subcellularLocation>
        <location evidence="1">Membrane</location>
        <topology evidence="1">Multi-pass membrane protein</topology>
    </subcellularLocation>
</comment>
<evidence type="ECO:0008006" key="13">
    <source>
        <dbReference type="Google" id="ProtNLM"/>
    </source>
</evidence>
<evidence type="ECO:0000256" key="8">
    <source>
        <dbReference type="ARBA" id="ARBA00023136"/>
    </source>
</evidence>
<evidence type="ECO:0000256" key="7">
    <source>
        <dbReference type="ARBA" id="ARBA00022989"/>
    </source>
</evidence>
<keyword evidence="8 10" id="KW-0472">Membrane</keyword>
<feature type="compositionally biased region" description="Basic and acidic residues" evidence="9">
    <location>
        <begin position="231"/>
        <end position="252"/>
    </location>
</feature>
<feature type="compositionally biased region" description="Low complexity" evidence="9">
    <location>
        <begin position="49"/>
        <end position="67"/>
    </location>
</feature>
<feature type="compositionally biased region" description="Polar residues" evidence="9">
    <location>
        <begin position="32"/>
        <end position="41"/>
    </location>
</feature>
<dbReference type="InterPro" id="IPR004648">
    <property type="entry name" value="Oligpept_transpt"/>
</dbReference>
<feature type="region of interest" description="Disordered" evidence="9">
    <location>
        <begin position="208"/>
        <end position="268"/>
    </location>
</feature>
<proteinExistence type="inferred from homology"/>
<evidence type="ECO:0000256" key="1">
    <source>
        <dbReference type="ARBA" id="ARBA00004141"/>
    </source>
</evidence>
<keyword evidence="5" id="KW-0571">Peptide transport</keyword>
<sequence length="1045" mass="116435">MSADGPFAFGFSHQQEQATRYEEDTQRPGTARLSTRPSTSVGERPRPFGSAVAGGVTSSTSSSIAVAQGDRDHDSDKDVAPFAFGPPAAQMSDHQSYPGEPAFAYGLDALQEEDDDDDCGMFSFYPPRTAEEVPIDPGSNSHQTAEVMPPMLNHRVASFEPDTSRDTADDPLVPSTIRMLPSGSEQLPLSPAAAFALKVQAGLPEWAHDDGFSRRDVSTSTRPSTQRRARQTREGRGRGGDIADIQVHEQPLHHASRFPSSSDKDIELADSPSAIPLNELVHTLPVSSIDDDKKEIASQPRARSGMRRRPVGVRKPDSDELEDSPYPAVQGSVSNIDDHNAAVLTIRSWVLGFFFCVVFSALNCFFSLRYPAPFITPIVTQLLSYPIGKYLAKVLPSDKLHLPAWMHPYGFPEYLTLNPGPFSIKEHTLLTIMANIATSPAYALSYSLTTEKEYGQPQPAGFDILLVLTSQIIGFGAAGLCRRFLVWPAAMIWPQNLVFSTVLNTLHAELDDEEPGMPRFRFFVYVIVGAFCWFWLPGFLFTALSAFSWLCWIVPNNVVVNQLFGVSSGLGMGLFTFDWSQMVYVVPPLVIPWWAQVNIFVGFVITFWILTPIIYYTNSWYTAFLPISTASVFDRFGEQYNTSQVLTTDGLHLNETAYKEYSPLFLPAAYSMSYLVQFMLVTGILVHTALYYGPDLWHRLVTPHRNQDDDDVHMRLMRNYREVPDLWYAALLIVSLGLSMITVACWDTSMPPWALLIALAFAFVYFLPAGIVFATSGFNFTLNMMIELVAGYLMPGNPKGNMLFKVYAVQVSGLGLYYSQDLKLAHYQKVPPRATFFAQLSSVSVTAFVQVGVKRWLVASVEDLCSRDQAAHLTCPYVRTWFSASTIWGVIGPSRLFSPGQLYNPMLYCMIAGMVLPVITWFLSKRYPRSWFVYINLPVAFVGAMYMPPATGINYSAPLIIGFIFQYLIRHRNFEWWSKYNFLLSAGLDAGTVFSGILIFLTLQLPKGGNISLNWWGNDVYTNTADWAGTPLKTPPPQGFGPTSW</sequence>
<comment type="caution">
    <text evidence="11">The sequence shown here is derived from an EMBL/GenBank/DDBJ whole genome shotgun (WGS) entry which is preliminary data.</text>
</comment>
<dbReference type="Proteomes" id="UP000237144">
    <property type="component" value="Unassembled WGS sequence"/>
</dbReference>
<feature type="transmembrane region" description="Helical" evidence="10">
    <location>
        <begin position="981"/>
        <end position="1003"/>
    </location>
</feature>
<keyword evidence="6" id="KW-0653">Protein transport</keyword>
<dbReference type="NCBIfam" id="TIGR00728">
    <property type="entry name" value="OPT_sfam"/>
    <property type="match status" value="1"/>
</dbReference>
<feature type="transmembrane region" description="Helical" evidence="10">
    <location>
        <begin position="460"/>
        <end position="478"/>
    </location>
</feature>
<feature type="transmembrane region" description="Helical" evidence="10">
    <location>
        <begin position="674"/>
        <end position="693"/>
    </location>
</feature>
<keyword evidence="12" id="KW-1185">Reference proteome</keyword>
<keyword evidence="4 10" id="KW-0812">Transmembrane</keyword>
<feature type="transmembrane region" description="Helical" evidence="10">
    <location>
        <begin position="931"/>
        <end position="947"/>
    </location>
</feature>
<keyword evidence="3" id="KW-0813">Transport</keyword>
<feature type="transmembrane region" description="Helical" evidence="10">
    <location>
        <begin position="753"/>
        <end position="782"/>
    </location>
</feature>
<dbReference type="NCBIfam" id="TIGR00727">
    <property type="entry name" value="ISP4_OPT"/>
    <property type="match status" value="1"/>
</dbReference>
<dbReference type="InterPro" id="IPR004813">
    <property type="entry name" value="OPT"/>
</dbReference>
<protein>
    <recommendedName>
        <fullName evidence="13">Oligopeptide transporter</fullName>
    </recommendedName>
</protein>
<name>A0A2S5B7Q3_9BASI</name>
<feature type="compositionally biased region" description="Basic and acidic residues" evidence="9">
    <location>
        <begin position="208"/>
        <end position="217"/>
    </location>
</feature>
<feature type="region of interest" description="Disordered" evidence="9">
    <location>
        <begin position="291"/>
        <end position="325"/>
    </location>
</feature>
<evidence type="ECO:0000256" key="6">
    <source>
        <dbReference type="ARBA" id="ARBA00022927"/>
    </source>
</evidence>
<dbReference type="GO" id="GO:0015031">
    <property type="term" value="P:protein transport"/>
    <property type="evidence" value="ECO:0007669"/>
    <property type="project" value="UniProtKB-KW"/>
</dbReference>
<feature type="transmembrane region" description="Helical" evidence="10">
    <location>
        <begin position="558"/>
        <end position="577"/>
    </location>
</feature>
<dbReference type="AlphaFoldDB" id="A0A2S5B7Q3"/>
<accession>A0A2S5B7Q3</accession>